<dbReference type="KEGG" id="srho:HH216_22175"/>
<gene>
    <name evidence="4" type="ORF">HH216_22175</name>
</gene>
<dbReference type="CDD" id="cd05233">
    <property type="entry name" value="SDR_c"/>
    <property type="match status" value="1"/>
</dbReference>
<dbReference type="PANTHER" id="PTHR44196:SF2">
    <property type="entry name" value="SHORT-CHAIN DEHYDROGENASE-RELATED"/>
    <property type="match status" value="1"/>
</dbReference>
<evidence type="ECO:0000313" key="4">
    <source>
        <dbReference type="EMBL" id="QJD80826.1"/>
    </source>
</evidence>
<dbReference type="Proteomes" id="UP000501128">
    <property type="component" value="Chromosome"/>
</dbReference>
<comment type="similarity">
    <text evidence="1 3">Belongs to the short-chain dehydrogenases/reductases (SDR) family.</text>
</comment>
<dbReference type="RefSeq" id="WP_169552846.1">
    <property type="nucleotide sequence ID" value="NZ_CP051677.1"/>
</dbReference>
<keyword evidence="5" id="KW-1185">Reference proteome</keyword>
<evidence type="ECO:0000256" key="2">
    <source>
        <dbReference type="ARBA" id="ARBA00023002"/>
    </source>
</evidence>
<dbReference type="InterPro" id="IPR036291">
    <property type="entry name" value="NAD(P)-bd_dom_sf"/>
</dbReference>
<evidence type="ECO:0000313" key="5">
    <source>
        <dbReference type="Proteomes" id="UP000501128"/>
    </source>
</evidence>
<evidence type="ECO:0000256" key="1">
    <source>
        <dbReference type="ARBA" id="ARBA00006484"/>
    </source>
</evidence>
<dbReference type="Pfam" id="PF00106">
    <property type="entry name" value="adh_short"/>
    <property type="match status" value="1"/>
</dbReference>
<dbReference type="PROSITE" id="PS00061">
    <property type="entry name" value="ADH_SHORT"/>
    <property type="match status" value="1"/>
</dbReference>
<evidence type="ECO:0000256" key="3">
    <source>
        <dbReference type="RuleBase" id="RU000363"/>
    </source>
</evidence>
<dbReference type="SUPFAM" id="SSF51735">
    <property type="entry name" value="NAD(P)-binding Rossmann-fold domains"/>
    <property type="match status" value="1"/>
</dbReference>
<dbReference type="PANTHER" id="PTHR44196">
    <property type="entry name" value="DEHYDROGENASE/REDUCTASE SDR FAMILY MEMBER 7B"/>
    <property type="match status" value="1"/>
</dbReference>
<proteinExistence type="inferred from homology"/>
<dbReference type="Gene3D" id="3.40.50.720">
    <property type="entry name" value="NAD(P)-binding Rossmann-like Domain"/>
    <property type="match status" value="1"/>
</dbReference>
<dbReference type="InterPro" id="IPR020904">
    <property type="entry name" value="Sc_DH/Rdtase_CS"/>
</dbReference>
<dbReference type="PRINTS" id="PR00081">
    <property type="entry name" value="GDHRDH"/>
</dbReference>
<protein>
    <submittedName>
        <fullName evidence="4">SDR family oxidoreductase</fullName>
    </submittedName>
</protein>
<sequence>MNEKTALITGASSGIGRELTRLFAKDGYNLILVGRDEEALNQHAYNLNNQYGTQTTIINKDLTDPDAPNQIYAETTGKNVQIDVLVNDAGFGEYGLFATETDIQKELNVVQVNAVALMHLTKLYLRDMVDRNEGKILMLGSEVSVSPNPMMAVYGATKAFIKSFSEAIRNELKDTNVTVTVLMPGATNTNFFKIAGAENAKGADPNKTADPAQVAKDGYEALMAGKDHVVAGWMNKARVAMAHVLPDTVVAASVRSDMMPKDEDAEKKKQAVTLAVAAGIIIVGGIWALSRYKPSAVSVSPYNKAKYKLKAAKAEYDAKSALSSAGDSVKGAYKRAKSSVEDALA</sequence>
<dbReference type="GO" id="GO:0016491">
    <property type="term" value="F:oxidoreductase activity"/>
    <property type="evidence" value="ECO:0007669"/>
    <property type="project" value="UniProtKB-KW"/>
</dbReference>
<dbReference type="InterPro" id="IPR002347">
    <property type="entry name" value="SDR_fam"/>
</dbReference>
<dbReference type="PRINTS" id="PR00080">
    <property type="entry name" value="SDRFAMILY"/>
</dbReference>
<accession>A0A7L5DQY7</accession>
<keyword evidence="2" id="KW-0560">Oxidoreductase</keyword>
<dbReference type="GO" id="GO:0016020">
    <property type="term" value="C:membrane"/>
    <property type="evidence" value="ECO:0007669"/>
    <property type="project" value="TreeGrafter"/>
</dbReference>
<dbReference type="EMBL" id="CP051677">
    <property type="protein sequence ID" value="QJD80826.1"/>
    <property type="molecule type" value="Genomic_DNA"/>
</dbReference>
<reference evidence="4 5" key="1">
    <citation type="submission" date="2020-04" db="EMBL/GenBank/DDBJ databases">
        <title>Genome sequencing of novel species.</title>
        <authorList>
            <person name="Heo J."/>
            <person name="Kim S.-J."/>
            <person name="Kim J.-S."/>
            <person name="Hong S.-B."/>
            <person name="Kwon S.-W."/>
        </authorList>
    </citation>
    <scope>NUCLEOTIDE SEQUENCE [LARGE SCALE GENOMIC DNA]</scope>
    <source>
        <strain evidence="4 5">CJU-R4</strain>
    </source>
</reference>
<name>A0A7L5DQY7_9BACT</name>
<dbReference type="AlphaFoldDB" id="A0A7L5DQY7"/>
<organism evidence="4 5">
    <name type="scientific">Spirosoma rhododendri</name>
    <dbReference type="NCBI Taxonomy" id="2728024"/>
    <lineage>
        <taxon>Bacteria</taxon>
        <taxon>Pseudomonadati</taxon>
        <taxon>Bacteroidota</taxon>
        <taxon>Cytophagia</taxon>
        <taxon>Cytophagales</taxon>
        <taxon>Cytophagaceae</taxon>
        <taxon>Spirosoma</taxon>
    </lineage>
</organism>